<dbReference type="Proteomes" id="UP001216595">
    <property type="component" value="Unassembled WGS sequence"/>
</dbReference>
<feature type="domain" description="HTH marR-type" evidence="2">
    <location>
        <begin position="13"/>
        <end position="57"/>
    </location>
</feature>
<evidence type="ECO:0000256" key="1">
    <source>
        <dbReference type="ARBA" id="ARBA00006479"/>
    </source>
</evidence>
<protein>
    <submittedName>
        <fullName evidence="3">ROK family transcriptional regulator</fullName>
    </submittedName>
</protein>
<dbReference type="PANTHER" id="PTHR18964">
    <property type="entry name" value="ROK (REPRESSOR, ORF, KINASE) FAMILY"/>
    <property type="match status" value="1"/>
</dbReference>
<keyword evidence="4" id="KW-1185">Reference proteome</keyword>
<proteinExistence type="inferred from homology"/>
<dbReference type="Pfam" id="PF00480">
    <property type="entry name" value="ROK"/>
    <property type="match status" value="1"/>
</dbReference>
<sequence length="376" mass="39927">MQIDIPLIPELGRNDRRVLGLLFRHRALTQSGLVEQTQLTQQSVSRILARLGETGLVGTGGRVSAEGRRGYPSTALSLRPEHGFSLGIAVLAGRVSLVISDFSGATRAQKGLSLNPVGVSRTLDAVDEALDELCGSVGYARSQLTGIGIAVSGSFIAGGGFNTPTYLEEWAGIDVERLFADRFGVIALADNDGNAAAVAESQFGVGRWADSFAYLYISAGVGGGVILDGEPWRGRHGNAGEFAGGLPPHIFPFPNLELLRQLVVREGEAFDTVDAMVQGFNADWPAIEEWIARVKDSLSIIASNATAILDVDAIVLGGQMPTELAHRVIPHIELFDQKRRSVPRPVARIVPAEASGEVAAIGASLLPLKRLFFGAE</sequence>
<dbReference type="InterPro" id="IPR043129">
    <property type="entry name" value="ATPase_NBD"/>
</dbReference>
<reference evidence="3 4" key="1">
    <citation type="submission" date="2023-01" db="EMBL/GenBank/DDBJ databases">
        <title>Novel species of the genus Asticcacaulis isolated from rivers.</title>
        <authorList>
            <person name="Lu H."/>
        </authorList>
    </citation>
    <scope>NUCLEOTIDE SEQUENCE [LARGE SCALE GENOMIC DNA]</scope>
    <source>
        <strain evidence="3 4">DXS10W</strain>
    </source>
</reference>
<dbReference type="SUPFAM" id="SSF46785">
    <property type="entry name" value="Winged helix' DNA-binding domain"/>
    <property type="match status" value="1"/>
</dbReference>
<dbReference type="RefSeq" id="WP_272740433.1">
    <property type="nucleotide sequence ID" value="NZ_JAQQKW010000002.1"/>
</dbReference>
<dbReference type="SUPFAM" id="SSF53067">
    <property type="entry name" value="Actin-like ATPase domain"/>
    <property type="match status" value="1"/>
</dbReference>
<dbReference type="InterPro" id="IPR036388">
    <property type="entry name" value="WH-like_DNA-bd_sf"/>
</dbReference>
<dbReference type="CDD" id="cd00090">
    <property type="entry name" value="HTH_ARSR"/>
    <property type="match status" value="1"/>
</dbReference>
<dbReference type="InterPro" id="IPR011991">
    <property type="entry name" value="ArsR-like_HTH"/>
</dbReference>
<comment type="caution">
    <text evidence="3">The sequence shown here is derived from an EMBL/GenBank/DDBJ whole genome shotgun (WGS) entry which is preliminary data.</text>
</comment>
<dbReference type="PANTHER" id="PTHR18964:SF149">
    <property type="entry name" value="BIFUNCTIONAL UDP-N-ACETYLGLUCOSAMINE 2-EPIMERASE_N-ACETYLMANNOSAMINE KINASE"/>
    <property type="match status" value="1"/>
</dbReference>
<comment type="similarity">
    <text evidence="1">Belongs to the ROK (NagC/XylR) family.</text>
</comment>
<organism evidence="3 4">
    <name type="scientific">Asticcacaulis currens</name>
    <dbReference type="NCBI Taxonomy" id="2984210"/>
    <lineage>
        <taxon>Bacteria</taxon>
        <taxon>Pseudomonadati</taxon>
        <taxon>Pseudomonadota</taxon>
        <taxon>Alphaproteobacteria</taxon>
        <taxon>Caulobacterales</taxon>
        <taxon>Caulobacteraceae</taxon>
        <taxon>Asticcacaulis</taxon>
    </lineage>
</organism>
<evidence type="ECO:0000313" key="3">
    <source>
        <dbReference type="EMBL" id="MDC7693683.1"/>
    </source>
</evidence>
<name>A0ABT5IC17_9CAUL</name>
<dbReference type="Pfam" id="PF12802">
    <property type="entry name" value="MarR_2"/>
    <property type="match status" value="1"/>
</dbReference>
<dbReference type="InterPro" id="IPR000600">
    <property type="entry name" value="ROK"/>
</dbReference>
<evidence type="ECO:0000313" key="4">
    <source>
        <dbReference type="Proteomes" id="UP001216595"/>
    </source>
</evidence>
<dbReference type="InterPro" id="IPR000835">
    <property type="entry name" value="HTH_MarR-typ"/>
</dbReference>
<dbReference type="EMBL" id="JAQQKW010000002">
    <property type="protein sequence ID" value="MDC7693683.1"/>
    <property type="molecule type" value="Genomic_DNA"/>
</dbReference>
<dbReference type="InterPro" id="IPR036390">
    <property type="entry name" value="WH_DNA-bd_sf"/>
</dbReference>
<dbReference type="CDD" id="cd23763">
    <property type="entry name" value="ASKHA_ATPase_ROK"/>
    <property type="match status" value="1"/>
</dbReference>
<gene>
    <name evidence="3" type="ORF">PQU94_05240</name>
</gene>
<evidence type="ECO:0000259" key="2">
    <source>
        <dbReference type="Pfam" id="PF12802"/>
    </source>
</evidence>
<dbReference type="Gene3D" id="1.10.10.10">
    <property type="entry name" value="Winged helix-like DNA-binding domain superfamily/Winged helix DNA-binding domain"/>
    <property type="match status" value="1"/>
</dbReference>
<accession>A0ABT5IC17</accession>
<dbReference type="Gene3D" id="3.30.420.40">
    <property type="match status" value="3"/>
</dbReference>